<keyword evidence="2" id="KW-1185">Reference proteome</keyword>
<dbReference type="KEGG" id="cman:A9D14_17150"/>
<dbReference type="AlphaFoldDB" id="A0A1Z1FGV0"/>
<evidence type="ECO:0000313" key="1">
    <source>
        <dbReference type="EMBL" id="ARU18029.1"/>
    </source>
</evidence>
<dbReference type="InterPro" id="IPR029063">
    <property type="entry name" value="SAM-dependent_MTases_sf"/>
</dbReference>
<dbReference type="Proteomes" id="UP000195807">
    <property type="component" value="Plasmid pCME4A9I"/>
</dbReference>
<dbReference type="Pfam" id="PF13489">
    <property type="entry name" value="Methyltransf_23"/>
    <property type="match status" value="1"/>
</dbReference>
<name>A0A1Z1FGV0_9SPHN</name>
<sequence>MKCVACQSDDFIDRGKYKYVHGDAWQKYAPALRLFECRNCHTTQVDHERLNLQKIIEYYGGSYRGDGHSATSAGGFEKKVKRGLGLARLADKYLDRAPREFYEFGAGHLANLEAARRLWPDARLLCDDADKNAISGSDSVEYVPLDQLDRKVDVLLMCHVLEHLIDPVAELRRLAGYIAPGGILLIEVPNKPWLSVNGQKSHDPHITFFTRDSIALMFEKNLSDVLQVKETGTSGEIADTGFKYFIKENLRFAKRRLTKLTKIDVTNPVAAPEWVFETRPDDKGATLRLVATKL</sequence>
<dbReference type="EMBL" id="CP019603">
    <property type="protein sequence ID" value="ARU18029.1"/>
    <property type="molecule type" value="Genomic_DNA"/>
</dbReference>
<evidence type="ECO:0008006" key="3">
    <source>
        <dbReference type="Google" id="ProtNLM"/>
    </source>
</evidence>
<dbReference type="SUPFAM" id="SSF53335">
    <property type="entry name" value="S-adenosyl-L-methionine-dependent methyltransferases"/>
    <property type="match status" value="1"/>
</dbReference>
<geneLocation type="plasmid" evidence="2">
    <name>pcme4a9i</name>
</geneLocation>
<evidence type="ECO:0000313" key="2">
    <source>
        <dbReference type="Proteomes" id="UP000195807"/>
    </source>
</evidence>
<organism evidence="1 2">
    <name type="scientific">Croceicoccus marinus</name>
    <dbReference type="NCBI Taxonomy" id="450378"/>
    <lineage>
        <taxon>Bacteria</taxon>
        <taxon>Pseudomonadati</taxon>
        <taxon>Pseudomonadota</taxon>
        <taxon>Alphaproteobacteria</taxon>
        <taxon>Sphingomonadales</taxon>
        <taxon>Erythrobacteraceae</taxon>
        <taxon>Croceicoccus</taxon>
    </lineage>
</organism>
<proteinExistence type="predicted"/>
<dbReference type="Gene3D" id="3.40.50.150">
    <property type="entry name" value="Vaccinia Virus protein VP39"/>
    <property type="match status" value="1"/>
</dbReference>
<protein>
    <recommendedName>
        <fullName evidence="3">Class I SAM-dependent methyltransferase</fullName>
    </recommendedName>
</protein>
<dbReference type="OrthoDB" id="7583028at2"/>
<gene>
    <name evidence="1" type="ORF">A9D14_17150</name>
</gene>
<reference evidence="1 2" key="1">
    <citation type="submission" date="2017-01" db="EMBL/GenBank/DDBJ databases">
        <title>Complete genome sequence of esterase-producing bacterium Croceicoccus marinus E4A9.</title>
        <authorList>
            <person name="Wu Y.-H."/>
            <person name="Cheng H."/>
            <person name="Xu L."/>
            <person name="Huo Y.-Y."/>
            <person name="Wang C.-S."/>
            <person name="Xu X.-W."/>
        </authorList>
    </citation>
    <scope>NUCLEOTIDE SEQUENCE [LARGE SCALE GENOMIC DNA]</scope>
    <source>
        <strain evidence="1 2">E4A9</strain>
        <plasmid evidence="2">Plasmid pcme4a9i</plasmid>
    </source>
</reference>
<keyword evidence="1" id="KW-0614">Plasmid</keyword>
<dbReference type="STRING" id="450378.GCA_001661675_03448"/>
<dbReference type="RefSeq" id="WP_066850562.1">
    <property type="nucleotide sequence ID" value="NZ_CP019603.1"/>
</dbReference>
<accession>A0A1Z1FGV0</accession>